<dbReference type="EMBL" id="CAJVCH010539416">
    <property type="protein sequence ID" value="CAG7826336.1"/>
    <property type="molecule type" value="Genomic_DNA"/>
</dbReference>
<reference evidence="1" key="1">
    <citation type="submission" date="2021-06" db="EMBL/GenBank/DDBJ databases">
        <authorList>
            <person name="Hodson N. C."/>
            <person name="Mongue J. A."/>
            <person name="Jaron S. K."/>
        </authorList>
    </citation>
    <scope>NUCLEOTIDE SEQUENCE</scope>
</reference>
<feature type="non-terminal residue" evidence="1">
    <location>
        <position position="1"/>
    </location>
</feature>
<evidence type="ECO:0000313" key="2">
    <source>
        <dbReference type="Proteomes" id="UP000708208"/>
    </source>
</evidence>
<accession>A0A8J2L2G2</accession>
<name>A0A8J2L2G2_9HEXA</name>
<protein>
    <submittedName>
        <fullName evidence="1">Uncharacterized protein</fullName>
    </submittedName>
</protein>
<proteinExistence type="predicted"/>
<sequence length="41" mass="4666">FEFEHLARLYLDRDELCLGYDDSTTKVTSELSSLCCHNGAL</sequence>
<organism evidence="1 2">
    <name type="scientific">Allacma fusca</name>
    <dbReference type="NCBI Taxonomy" id="39272"/>
    <lineage>
        <taxon>Eukaryota</taxon>
        <taxon>Metazoa</taxon>
        <taxon>Ecdysozoa</taxon>
        <taxon>Arthropoda</taxon>
        <taxon>Hexapoda</taxon>
        <taxon>Collembola</taxon>
        <taxon>Symphypleona</taxon>
        <taxon>Sminthuridae</taxon>
        <taxon>Allacma</taxon>
    </lineage>
</organism>
<evidence type="ECO:0000313" key="1">
    <source>
        <dbReference type="EMBL" id="CAG7826336.1"/>
    </source>
</evidence>
<comment type="caution">
    <text evidence="1">The sequence shown here is derived from an EMBL/GenBank/DDBJ whole genome shotgun (WGS) entry which is preliminary data.</text>
</comment>
<dbReference type="Proteomes" id="UP000708208">
    <property type="component" value="Unassembled WGS sequence"/>
</dbReference>
<keyword evidence="2" id="KW-1185">Reference proteome</keyword>
<gene>
    <name evidence="1" type="ORF">AFUS01_LOCUS36392</name>
</gene>
<dbReference type="AlphaFoldDB" id="A0A8J2L2G2"/>